<accession>A0AAV4D2K8</accession>
<protein>
    <submittedName>
        <fullName evidence="1">Uncharacterized protein</fullName>
    </submittedName>
</protein>
<reference evidence="1 2" key="1">
    <citation type="journal article" date="2021" name="Elife">
        <title>Chloroplast acquisition without the gene transfer in kleptoplastic sea slugs, Plakobranchus ocellatus.</title>
        <authorList>
            <person name="Maeda T."/>
            <person name="Takahashi S."/>
            <person name="Yoshida T."/>
            <person name="Shimamura S."/>
            <person name="Takaki Y."/>
            <person name="Nagai Y."/>
            <person name="Toyoda A."/>
            <person name="Suzuki Y."/>
            <person name="Arimoto A."/>
            <person name="Ishii H."/>
            <person name="Satoh N."/>
            <person name="Nishiyama T."/>
            <person name="Hasebe M."/>
            <person name="Maruyama T."/>
            <person name="Minagawa J."/>
            <person name="Obokata J."/>
            <person name="Shigenobu S."/>
        </authorList>
    </citation>
    <scope>NUCLEOTIDE SEQUENCE [LARGE SCALE GENOMIC DNA]</scope>
</reference>
<proteinExistence type="predicted"/>
<keyword evidence="2" id="KW-1185">Reference proteome</keyword>
<gene>
    <name evidence="1" type="ORF">PoB_006479300</name>
</gene>
<evidence type="ECO:0000313" key="1">
    <source>
        <dbReference type="EMBL" id="GFO38288.1"/>
    </source>
</evidence>
<dbReference type="AlphaFoldDB" id="A0AAV4D2K8"/>
<evidence type="ECO:0000313" key="2">
    <source>
        <dbReference type="Proteomes" id="UP000735302"/>
    </source>
</evidence>
<comment type="caution">
    <text evidence="1">The sequence shown here is derived from an EMBL/GenBank/DDBJ whole genome shotgun (WGS) entry which is preliminary data.</text>
</comment>
<sequence length="121" mass="13078">MASPLLDQNMSCEGICRLGVPLKTVDSGGTFQSLVWSHPFAAAVHNHSSSSSEDARQVCMAGPGHGCHLGMSDILATLRKMRSVAFHVAKASLMNLPFLRRREGFSPSEGRPEPEGTRIRC</sequence>
<dbReference type="EMBL" id="BLXT01007309">
    <property type="protein sequence ID" value="GFO38288.1"/>
    <property type="molecule type" value="Genomic_DNA"/>
</dbReference>
<organism evidence="1 2">
    <name type="scientific">Plakobranchus ocellatus</name>
    <dbReference type="NCBI Taxonomy" id="259542"/>
    <lineage>
        <taxon>Eukaryota</taxon>
        <taxon>Metazoa</taxon>
        <taxon>Spiralia</taxon>
        <taxon>Lophotrochozoa</taxon>
        <taxon>Mollusca</taxon>
        <taxon>Gastropoda</taxon>
        <taxon>Heterobranchia</taxon>
        <taxon>Euthyneura</taxon>
        <taxon>Panpulmonata</taxon>
        <taxon>Sacoglossa</taxon>
        <taxon>Placobranchoidea</taxon>
        <taxon>Plakobranchidae</taxon>
        <taxon>Plakobranchus</taxon>
    </lineage>
</organism>
<name>A0AAV4D2K8_9GAST</name>
<dbReference type="Proteomes" id="UP000735302">
    <property type="component" value="Unassembled WGS sequence"/>
</dbReference>